<accession>E6K991</accession>
<dbReference type="AlphaFoldDB" id="E6K991"/>
<keyword evidence="2" id="KW-1185">Reference proteome</keyword>
<dbReference type="Proteomes" id="UP000003112">
    <property type="component" value="Unassembled WGS sequence"/>
</dbReference>
<protein>
    <submittedName>
        <fullName evidence="1">Uncharacterized protein</fullName>
    </submittedName>
</protein>
<sequence length="49" mass="5895">MIIKKCVYTYDAKIEKKRLSCKQNAFFLCFFIHLLDNSRKKCTFAPLFE</sequence>
<dbReference type="STRING" id="873513.HMPREF6485_2177"/>
<evidence type="ECO:0000313" key="2">
    <source>
        <dbReference type="Proteomes" id="UP000003112"/>
    </source>
</evidence>
<evidence type="ECO:0000313" key="1">
    <source>
        <dbReference type="EMBL" id="EFU29899.1"/>
    </source>
</evidence>
<proteinExistence type="predicted"/>
<reference evidence="1 2" key="1">
    <citation type="submission" date="2010-10" db="EMBL/GenBank/DDBJ databases">
        <authorList>
            <person name="Muzny D."/>
            <person name="Qin X."/>
            <person name="Deng J."/>
            <person name="Jiang H."/>
            <person name="Liu Y."/>
            <person name="Qu J."/>
            <person name="Song X.-Z."/>
            <person name="Zhang L."/>
            <person name="Thornton R."/>
            <person name="Coyle M."/>
            <person name="Francisco L."/>
            <person name="Jackson L."/>
            <person name="Javaid M."/>
            <person name="Korchina V."/>
            <person name="Kovar C."/>
            <person name="Mata R."/>
            <person name="Mathew T."/>
            <person name="Ngo R."/>
            <person name="Nguyen L."/>
            <person name="Nguyen N."/>
            <person name="Okwuonu G."/>
            <person name="Ongeri F."/>
            <person name="Pham C."/>
            <person name="Simmons D."/>
            <person name="Wilczek-Boney K."/>
            <person name="Hale W."/>
            <person name="Jakkamsetti A."/>
            <person name="Pham P."/>
            <person name="Ruth R."/>
            <person name="San Lucas F."/>
            <person name="Warren J."/>
            <person name="Zhang J."/>
            <person name="Zhao Z."/>
            <person name="Zhou C."/>
            <person name="Zhu D."/>
            <person name="Lee S."/>
            <person name="Bess C."/>
            <person name="Blankenburg K."/>
            <person name="Forbes L."/>
            <person name="Fu Q."/>
            <person name="Gubbala S."/>
            <person name="Hirani K."/>
            <person name="Jayaseelan J.C."/>
            <person name="Lara F."/>
            <person name="Munidasa M."/>
            <person name="Palculict T."/>
            <person name="Patil S."/>
            <person name="Pu L.-L."/>
            <person name="Saada N."/>
            <person name="Tang L."/>
            <person name="Weissenberger G."/>
            <person name="Zhu Y."/>
            <person name="Hemphill L."/>
            <person name="Shang Y."/>
            <person name="Youmans B."/>
            <person name="Ayvaz T."/>
            <person name="Ross M."/>
            <person name="Santibanez J."/>
            <person name="Aqrawi P."/>
            <person name="Gross S."/>
            <person name="Joshi V."/>
            <person name="Fowler G."/>
            <person name="Nazareth L."/>
            <person name="Reid J."/>
            <person name="Worley K."/>
            <person name="Petrosino J."/>
            <person name="Highlander S."/>
            <person name="Gibbs R."/>
        </authorList>
    </citation>
    <scope>NUCLEOTIDE SEQUENCE [LARGE SCALE GENOMIC DNA]</scope>
    <source>
        <strain evidence="1 2">ATCC 33574</strain>
    </source>
</reference>
<dbReference type="EMBL" id="AEPD01000033">
    <property type="protein sequence ID" value="EFU29899.1"/>
    <property type="molecule type" value="Genomic_DNA"/>
</dbReference>
<comment type="caution">
    <text evidence="1">The sequence shown here is derived from an EMBL/GenBank/DDBJ whole genome shotgun (WGS) entry which is preliminary data.</text>
</comment>
<organism evidence="1 2">
    <name type="scientific">Segatella buccae ATCC 33574</name>
    <dbReference type="NCBI Taxonomy" id="873513"/>
    <lineage>
        <taxon>Bacteria</taxon>
        <taxon>Pseudomonadati</taxon>
        <taxon>Bacteroidota</taxon>
        <taxon>Bacteroidia</taxon>
        <taxon>Bacteroidales</taxon>
        <taxon>Prevotellaceae</taxon>
        <taxon>Segatella</taxon>
    </lineage>
</organism>
<dbReference type="HOGENOM" id="CLU_3139097_0_0_10"/>
<gene>
    <name evidence="1" type="ORF">HMPREF6485_2177</name>
</gene>
<name>E6K991_9BACT</name>